<protein>
    <submittedName>
        <fullName evidence="2">GNAT family N-acetyltransferase</fullName>
    </submittedName>
</protein>
<dbReference type="RefSeq" id="WP_066861174.1">
    <property type="nucleotide sequence ID" value="NZ_CABKVV010000011.1"/>
</dbReference>
<gene>
    <name evidence="2" type="ORF">NE695_16480</name>
</gene>
<proteinExistence type="predicted"/>
<dbReference type="SUPFAM" id="SSF55729">
    <property type="entry name" value="Acyl-CoA N-acyltransferases (Nat)"/>
    <property type="match status" value="1"/>
</dbReference>
<dbReference type="PROSITE" id="PS51186">
    <property type="entry name" value="GNAT"/>
    <property type="match status" value="1"/>
</dbReference>
<evidence type="ECO:0000313" key="2">
    <source>
        <dbReference type="EMBL" id="MCQ4841507.1"/>
    </source>
</evidence>
<evidence type="ECO:0000313" key="3">
    <source>
        <dbReference type="Proteomes" id="UP001524473"/>
    </source>
</evidence>
<organism evidence="2 3">
    <name type="scientific">Neglectibacter timonensis</name>
    <dbReference type="NCBI Taxonomy" id="1776382"/>
    <lineage>
        <taxon>Bacteria</taxon>
        <taxon>Bacillati</taxon>
        <taxon>Bacillota</taxon>
        <taxon>Clostridia</taxon>
        <taxon>Eubacteriales</taxon>
        <taxon>Oscillospiraceae</taxon>
        <taxon>Neglectibacter</taxon>
    </lineage>
</organism>
<comment type="caution">
    <text evidence="2">The sequence shown here is derived from an EMBL/GenBank/DDBJ whole genome shotgun (WGS) entry which is preliminary data.</text>
</comment>
<dbReference type="EMBL" id="JANFZH010000053">
    <property type="protein sequence ID" value="MCQ4841507.1"/>
    <property type="molecule type" value="Genomic_DNA"/>
</dbReference>
<accession>A0ABT1S3I5</accession>
<sequence length="159" mass="17602">MRLGALEGKCRKETDALIRENWGGPMIVSRGKLTDTRGLPGLAAEEDGRLLGYLLYRVSGKDCEVVVLEALEQNRGVGTALLDLAGIRAKEAGCNRLWLITTNDNAHAIRFYQKYGMELRAVHIGAVDKARNLLKPGIPMTGEDGIPIRHEFEFELRLS</sequence>
<dbReference type="Pfam" id="PF00583">
    <property type="entry name" value="Acetyltransf_1"/>
    <property type="match status" value="1"/>
</dbReference>
<dbReference type="InterPro" id="IPR000182">
    <property type="entry name" value="GNAT_dom"/>
</dbReference>
<dbReference type="GeneID" id="90531395"/>
<dbReference type="Gene3D" id="3.40.630.30">
    <property type="match status" value="1"/>
</dbReference>
<keyword evidence="3" id="KW-1185">Reference proteome</keyword>
<name>A0ABT1S3I5_9FIRM</name>
<evidence type="ECO:0000259" key="1">
    <source>
        <dbReference type="PROSITE" id="PS51186"/>
    </source>
</evidence>
<dbReference type="CDD" id="cd04301">
    <property type="entry name" value="NAT_SF"/>
    <property type="match status" value="1"/>
</dbReference>
<dbReference type="Proteomes" id="UP001524473">
    <property type="component" value="Unassembled WGS sequence"/>
</dbReference>
<reference evidence="2 3" key="1">
    <citation type="submission" date="2022-06" db="EMBL/GenBank/DDBJ databases">
        <title>Isolation of gut microbiota from human fecal samples.</title>
        <authorList>
            <person name="Pamer E.G."/>
            <person name="Barat B."/>
            <person name="Waligurski E."/>
            <person name="Medina S."/>
            <person name="Paddock L."/>
            <person name="Mostad J."/>
        </authorList>
    </citation>
    <scope>NUCLEOTIDE SEQUENCE [LARGE SCALE GENOMIC DNA]</scope>
    <source>
        <strain evidence="2 3">DFI.9.73</strain>
    </source>
</reference>
<dbReference type="InterPro" id="IPR016181">
    <property type="entry name" value="Acyl_CoA_acyltransferase"/>
</dbReference>
<feature type="domain" description="N-acetyltransferase" evidence="1">
    <location>
        <begin position="1"/>
        <end position="134"/>
    </location>
</feature>